<feature type="non-terminal residue" evidence="2">
    <location>
        <position position="1"/>
    </location>
</feature>
<evidence type="ECO:0000313" key="2">
    <source>
        <dbReference type="EMBL" id="MCI75156.1"/>
    </source>
</evidence>
<name>A0A392URN9_9FABA</name>
<feature type="region of interest" description="Disordered" evidence="1">
    <location>
        <begin position="1"/>
        <end position="30"/>
    </location>
</feature>
<dbReference type="AlphaFoldDB" id="A0A392URN9"/>
<feature type="compositionally biased region" description="Basic and acidic residues" evidence="1">
    <location>
        <begin position="16"/>
        <end position="30"/>
    </location>
</feature>
<dbReference type="EMBL" id="LXQA010876315">
    <property type="protein sequence ID" value="MCI75156.1"/>
    <property type="molecule type" value="Genomic_DNA"/>
</dbReference>
<evidence type="ECO:0000313" key="3">
    <source>
        <dbReference type="Proteomes" id="UP000265520"/>
    </source>
</evidence>
<accession>A0A392URN9</accession>
<sequence>GNSGDRKTTASQIAAVERRRAEVGHMRMGR</sequence>
<protein>
    <submittedName>
        <fullName evidence="2">Uncharacterized protein</fullName>
    </submittedName>
</protein>
<organism evidence="2 3">
    <name type="scientific">Trifolium medium</name>
    <dbReference type="NCBI Taxonomy" id="97028"/>
    <lineage>
        <taxon>Eukaryota</taxon>
        <taxon>Viridiplantae</taxon>
        <taxon>Streptophyta</taxon>
        <taxon>Embryophyta</taxon>
        <taxon>Tracheophyta</taxon>
        <taxon>Spermatophyta</taxon>
        <taxon>Magnoliopsida</taxon>
        <taxon>eudicotyledons</taxon>
        <taxon>Gunneridae</taxon>
        <taxon>Pentapetalae</taxon>
        <taxon>rosids</taxon>
        <taxon>fabids</taxon>
        <taxon>Fabales</taxon>
        <taxon>Fabaceae</taxon>
        <taxon>Papilionoideae</taxon>
        <taxon>50 kb inversion clade</taxon>
        <taxon>NPAAA clade</taxon>
        <taxon>Hologalegina</taxon>
        <taxon>IRL clade</taxon>
        <taxon>Trifolieae</taxon>
        <taxon>Trifolium</taxon>
    </lineage>
</organism>
<dbReference type="Proteomes" id="UP000265520">
    <property type="component" value="Unassembled WGS sequence"/>
</dbReference>
<reference evidence="2 3" key="1">
    <citation type="journal article" date="2018" name="Front. Plant Sci.">
        <title>Red Clover (Trifolium pratense) and Zigzag Clover (T. medium) - A Picture of Genomic Similarities and Differences.</title>
        <authorList>
            <person name="Dluhosova J."/>
            <person name="Istvanek J."/>
            <person name="Nedelnik J."/>
            <person name="Repkova J."/>
        </authorList>
    </citation>
    <scope>NUCLEOTIDE SEQUENCE [LARGE SCALE GENOMIC DNA]</scope>
    <source>
        <strain evidence="3">cv. 10/8</strain>
        <tissue evidence="2">Leaf</tissue>
    </source>
</reference>
<keyword evidence="3" id="KW-1185">Reference proteome</keyword>
<proteinExistence type="predicted"/>
<evidence type="ECO:0000256" key="1">
    <source>
        <dbReference type="SAM" id="MobiDB-lite"/>
    </source>
</evidence>
<comment type="caution">
    <text evidence="2">The sequence shown here is derived from an EMBL/GenBank/DDBJ whole genome shotgun (WGS) entry which is preliminary data.</text>
</comment>